<dbReference type="EMBL" id="CP042326">
    <property type="protein sequence ID" value="QDZ41026.1"/>
    <property type="molecule type" value="Genomic_DNA"/>
</dbReference>
<dbReference type="GO" id="GO:0007165">
    <property type="term" value="P:signal transduction"/>
    <property type="evidence" value="ECO:0007669"/>
    <property type="project" value="InterPro"/>
</dbReference>
<feature type="domain" description="CheW-like" evidence="1">
    <location>
        <begin position="11"/>
        <end position="155"/>
    </location>
</feature>
<sequence>MPNITETSEKTLRVIVFTLGDYYFSLPINAILQVTETPSEMTQHFEGLGLVMLENKSIMLLNLHPKLAYQSQPSQKGEFLILTQTRQGDLCGIPVDSLPNMMELSADFIQPLPKAYRQTNLYDVAPFVTFVQFEGKEEKEAIYLLDVDAAVNFLS</sequence>
<evidence type="ECO:0000259" key="1">
    <source>
        <dbReference type="PROSITE" id="PS50851"/>
    </source>
</evidence>
<dbReference type="SUPFAM" id="SSF50341">
    <property type="entry name" value="CheW-like"/>
    <property type="match status" value="1"/>
</dbReference>
<proteinExistence type="predicted"/>
<dbReference type="OrthoDB" id="471904at2"/>
<keyword evidence="3" id="KW-1185">Reference proteome</keyword>
<dbReference type="Gene3D" id="2.30.30.40">
    <property type="entry name" value="SH3 Domains"/>
    <property type="match status" value="1"/>
</dbReference>
<dbReference type="GO" id="GO:0006935">
    <property type="term" value="P:chemotaxis"/>
    <property type="evidence" value="ECO:0007669"/>
    <property type="project" value="InterPro"/>
</dbReference>
<gene>
    <name evidence="2" type="ORF">FRE64_14410</name>
</gene>
<accession>A0A5B8NPX5</accession>
<dbReference type="Gene3D" id="2.40.50.180">
    <property type="entry name" value="CheA-289, Domain 4"/>
    <property type="match status" value="1"/>
</dbReference>
<name>A0A5B8NPX5_9CHRO</name>
<dbReference type="AlphaFoldDB" id="A0A5B8NPX5"/>
<dbReference type="InterPro" id="IPR002545">
    <property type="entry name" value="CheW-lke_dom"/>
</dbReference>
<protein>
    <submittedName>
        <fullName evidence="2">Chemotaxis protein CheW</fullName>
    </submittedName>
</protein>
<dbReference type="PROSITE" id="PS50851">
    <property type="entry name" value="CHEW"/>
    <property type="match status" value="1"/>
</dbReference>
<dbReference type="InterPro" id="IPR036061">
    <property type="entry name" value="CheW-like_dom_sf"/>
</dbReference>
<dbReference type="Pfam" id="PF01584">
    <property type="entry name" value="CheW"/>
    <property type="match status" value="1"/>
</dbReference>
<dbReference type="KEGG" id="enn:FRE64_14410"/>
<dbReference type="SMART" id="SM00260">
    <property type="entry name" value="CheW"/>
    <property type="match status" value="1"/>
</dbReference>
<reference evidence="2" key="1">
    <citation type="submission" date="2019-08" db="EMBL/GenBank/DDBJ databases">
        <title>Carotenoids and Carotenoid Binding Proteins in the Halophilic Cyanobacterium Euhalothece sp. ZM00.</title>
        <authorList>
            <person name="Cho S.M."/>
            <person name="Song J.Y."/>
            <person name="Park Y.-I."/>
        </authorList>
    </citation>
    <scope>NUCLEOTIDE SEQUENCE [LARGE SCALE GENOMIC DNA]</scope>
    <source>
        <strain evidence="2">Z-M001</strain>
    </source>
</reference>
<dbReference type="Proteomes" id="UP000318453">
    <property type="component" value="Chromosome"/>
</dbReference>
<evidence type="ECO:0000313" key="3">
    <source>
        <dbReference type="Proteomes" id="UP000318453"/>
    </source>
</evidence>
<dbReference type="RefSeq" id="WP_146296865.1">
    <property type="nucleotide sequence ID" value="NZ_CP042326.1"/>
</dbReference>
<evidence type="ECO:0000313" key="2">
    <source>
        <dbReference type="EMBL" id="QDZ41026.1"/>
    </source>
</evidence>
<organism evidence="2 3">
    <name type="scientific">Euhalothece natronophila Z-M001</name>
    <dbReference type="NCBI Taxonomy" id="522448"/>
    <lineage>
        <taxon>Bacteria</taxon>
        <taxon>Bacillati</taxon>
        <taxon>Cyanobacteriota</taxon>
        <taxon>Cyanophyceae</taxon>
        <taxon>Oscillatoriophycideae</taxon>
        <taxon>Chroococcales</taxon>
        <taxon>Halothecacae</taxon>
        <taxon>Halothece cluster</taxon>
        <taxon>Euhalothece</taxon>
    </lineage>
</organism>